<evidence type="ECO:0000313" key="2">
    <source>
        <dbReference type="Proteomes" id="UP001497535"/>
    </source>
</evidence>
<dbReference type="EMBL" id="CAVMJV010000191">
    <property type="protein sequence ID" value="CAK5123178.1"/>
    <property type="molecule type" value="Genomic_DNA"/>
</dbReference>
<evidence type="ECO:0000313" key="1">
    <source>
        <dbReference type="EMBL" id="CAK5123178.1"/>
    </source>
</evidence>
<dbReference type="Proteomes" id="UP001497535">
    <property type="component" value="Unassembled WGS sequence"/>
</dbReference>
<sequence length="87" mass="10142">MRHSTIPLHPAMNREEDYSYLVNINLQYAANSLLELSPLSYQHIPLDAMVVRAIHGLCFEVSLLFKKFIFLQNPLVWTFFCSNDEII</sequence>
<name>A0ACB1B707_MELEN</name>
<accession>A0ACB1B707</accession>
<reference evidence="1" key="1">
    <citation type="submission" date="2023-11" db="EMBL/GenBank/DDBJ databases">
        <authorList>
            <person name="Poullet M."/>
        </authorList>
    </citation>
    <scope>NUCLEOTIDE SEQUENCE</scope>
    <source>
        <strain evidence="1">E1834</strain>
    </source>
</reference>
<organism evidence="1 2">
    <name type="scientific">Meloidogyne enterolobii</name>
    <name type="common">Root-knot nematode worm</name>
    <name type="synonym">Meloidogyne mayaguensis</name>
    <dbReference type="NCBI Taxonomy" id="390850"/>
    <lineage>
        <taxon>Eukaryota</taxon>
        <taxon>Metazoa</taxon>
        <taxon>Ecdysozoa</taxon>
        <taxon>Nematoda</taxon>
        <taxon>Chromadorea</taxon>
        <taxon>Rhabditida</taxon>
        <taxon>Tylenchina</taxon>
        <taxon>Tylenchomorpha</taxon>
        <taxon>Tylenchoidea</taxon>
        <taxon>Meloidogynidae</taxon>
        <taxon>Meloidogyninae</taxon>
        <taxon>Meloidogyne</taxon>
    </lineage>
</organism>
<gene>
    <name evidence="1" type="ORF">MENTE1834_LOCUS47421</name>
</gene>
<comment type="caution">
    <text evidence="1">The sequence shown here is derived from an EMBL/GenBank/DDBJ whole genome shotgun (WGS) entry which is preliminary data.</text>
</comment>
<keyword evidence="2" id="KW-1185">Reference proteome</keyword>
<protein>
    <submittedName>
        <fullName evidence="1">Uncharacterized protein</fullName>
    </submittedName>
</protein>
<proteinExistence type="predicted"/>